<reference evidence="1 2" key="1">
    <citation type="submission" date="2024-09" db="EMBL/GenBank/DDBJ databases">
        <title>Novel species of the genus Pelomonas and Roseateles isolated from streams.</title>
        <authorList>
            <person name="Lu H."/>
        </authorList>
    </citation>
    <scope>NUCLEOTIDE SEQUENCE [LARGE SCALE GENOMIC DNA]</scope>
    <source>
        <strain evidence="1 2">BYS96W</strain>
    </source>
</reference>
<gene>
    <name evidence="1" type="ORF">ACG00X_05090</name>
</gene>
<protein>
    <submittedName>
        <fullName evidence="1">DUF4265 domain-containing protein</fullName>
    </submittedName>
</protein>
<evidence type="ECO:0000313" key="1">
    <source>
        <dbReference type="EMBL" id="MFG6456200.1"/>
    </source>
</evidence>
<proteinExistence type="predicted"/>
<dbReference type="Proteomes" id="UP001606305">
    <property type="component" value="Unassembled WGS sequence"/>
</dbReference>
<dbReference type="InterPro" id="IPR025361">
    <property type="entry name" value="DUF4265"/>
</dbReference>
<name>A0ABW7G2R4_9BURK</name>
<accession>A0ABW7G2R4</accession>
<dbReference type="Pfam" id="PF14085">
    <property type="entry name" value="DUF4265"/>
    <property type="match status" value="1"/>
</dbReference>
<dbReference type="RefSeq" id="WP_394486917.1">
    <property type="nucleotide sequence ID" value="NZ_JBIGIA010000003.1"/>
</dbReference>
<evidence type="ECO:0000313" key="2">
    <source>
        <dbReference type="Proteomes" id="UP001606305"/>
    </source>
</evidence>
<organism evidence="1 2">
    <name type="scientific">Pelomonas nitida</name>
    <dbReference type="NCBI Taxonomy" id="3299027"/>
    <lineage>
        <taxon>Bacteria</taxon>
        <taxon>Pseudomonadati</taxon>
        <taxon>Pseudomonadota</taxon>
        <taxon>Betaproteobacteria</taxon>
        <taxon>Burkholderiales</taxon>
        <taxon>Sphaerotilaceae</taxon>
        <taxon>Roseateles</taxon>
    </lineage>
</organism>
<dbReference type="EMBL" id="JBIGIA010000003">
    <property type="protein sequence ID" value="MFG6456200.1"/>
    <property type="molecule type" value="Genomic_DNA"/>
</dbReference>
<keyword evidence="2" id="KW-1185">Reference proteome</keyword>
<comment type="caution">
    <text evidence="1">The sequence shown here is derived from an EMBL/GenBank/DDBJ whole genome shotgun (WGS) entry which is preliminary data.</text>
</comment>
<sequence>MEKLLFALDVDDGWPPVAAEGVWCERDGELYALKSVPLFIRGLAVGDVFRAQHDPVNGQIFEFELVKSSGHSLVRVLNNDSLDFSLPEKRLLELGCSLVSFEKFSMFAIDVPAEAECDEINAMVDSLEEEGFALAFPVWRHESV</sequence>